<evidence type="ECO:0000313" key="3">
    <source>
        <dbReference type="Proteomes" id="UP000291562"/>
    </source>
</evidence>
<name>A0A411HI85_9GAMM</name>
<protein>
    <submittedName>
        <fullName evidence="2">DUF1800 domain-containing protein</fullName>
    </submittedName>
</protein>
<dbReference type="RefSeq" id="WP_129832472.1">
    <property type="nucleotide sequence ID" value="NZ_CP035704.1"/>
</dbReference>
<evidence type="ECO:0000256" key="1">
    <source>
        <dbReference type="SAM" id="SignalP"/>
    </source>
</evidence>
<dbReference type="Pfam" id="PF08811">
    <property type="entry name" value="DUF1800"/>
    <property type="match status" value="1"/>
</dbReference>
<dbReference type="OrthoDB" id="9772295at2"/>
<dbReference type="Proteomes" id="UP000291562">
    <property type="component" value="Chromosome"/>
</dbReference>
<reference evidence="2 3" key="1">
    <citation type="submission" date="2019-01" db="EMBL/GenBank/DDBJ databases">
        <title>Pseudolysobacter antarctica gen. nov., sp. nov., isolated from Fildes Peninsula, Antarctica.</title>
        <authorList>
            <person name="Wei Z."/>
            <person name="Peng F."/>
        </authorList>
    </citation>
    <scope>NUCLEOTIDE SEQUENCE [LARGE SCALE GENOMIC DNA]</scope>
    <source>
        <strain evidence="2 3">AQ6-296</strain>
    </source>
</reference>
<proteinExistence type="predicted"/>
<dbReference type="PANTHER" id="PTHR43737:SF1">
    <property type="entry name" value="DUF1501 DOMAIN-CONTAINING PROTEIN"/>
    <property type="match status" value="1"/>
</dbReference>
<dbReference type="KEGG" id="xbc:ELE36_07470"/>
<dbReference type="InterPro" id="IPR014917">
    <property type="entry name" value="DUF1800"/>
</dbReference>
<dbReference type="PANTHER" id="PTHR43737">
    <property type="entry name" value="BLL7424 PROTEIN"/>
    <property type="match status" value="1"/>
</dbReference>
<dbReference type="AlphaFoldDB" id="A0A411HI85"/>
<dbReference type="EMBL" id="CP035704">
    <property type="protein sequence ID" value="QBB70213.1"/>
    <property type="molecule type" value="Genomic_DNA"/>
</dbReference>
<keyword evidence="1" id="KW-0732">Signal</keyword>
<accession>A0A411HI85</accession>
<organism evidence="2 3">
    <name type="scientific">Pseudolysobacter antarcticus</name>
    <dbReference type="NCBI Taxonomy" id="2511995"/>
    <lineage>
        <taxon>Bacteria</taxon>
        <taxon>Pseudomonadati</taxon>
        <taxon>Pseudomonadota</taxon>
        <taxon>Gammaproteobacteria</taxon>
        <taxon>Lysobacterales</taxon>
        <taxon>Rhodanobacteraceae</taxon>
        <taxon>Pseudolysobacter</taxon>
    </lineage>
</organism>
<feature type="signal peptide" evidence="1">
    <location>
        <begin position="1"/>
        <end position="26"/>
    </location>
</feature>
<gene>
    <name evidence="2" type="ORF">ELE36_07470</name>
</gene>
<sequence>MRPSLFRLLTAICSMLCAICSSNVFAYDEIFYNDFKVVNDAPASDAEAARFLTQATFGPTAAEITRLRGIGYRQWITQQLSMPATLQRPYVQTLDAGIKSPGQSDRMEAWFHNAITAPDQLRQRMAWAMSQIMVASDQQSGLNQDPIALAEYYDVLARDPFGYYDGNIYHVGNYYQLLYDVTKSPAMGRMLTYMRNQKSNGALSPDENYAREVMQLFSIGLVLRNPDFSKQLDSGGNPIPTYASSMVQAYARVFTGWSYQSGFNSSPRGLNWSAADYLPMICYEQYHEEGGETVLDNQVAAGGPNSCESDLQTGLHAIANHQNIAPFISRQLIQRFVTSNPTPDYIQRVSTVFANSNGDLGQVISAVLLDTQARTGTLPAQYTQPAQNYVFGKAREPLLKLTALWRYYQAAAQNGLYAFNNPQTNYAQRPLGSSSVFNFYLPDYLPPGELGQPAVGVAQYGPEFQIINESSAISTSNDLTQRINQYVGNPNNTGATIAVNLAPLINDAGNAQTLVNDLNHDLLYGSMSASMNTSLVSMLGKLPAAATPTARVIATLQVLLASPEFAIQK</sequence>
<evidence type="ECO:0000313" key="2">
    <source>
        <dbReference type="EMBL" id="QBB70213.1"/>
    </source>
</evidence>
<feature type="chain" id="PRO_5019569879" evidence="1">
    <location>
        <begin position="27"/>
        <end position="569"/>
    </location>
</feature>
<keyword evidence="3" id="KW-1185">Reference proteome</keyword>